<sequence>MDIVCYESNSKGKSQLGERSSNRVLQEKSNISPWMKYAKEEIKLELEPDYFINKSKESSISLENVRSLQDKKEKIRVVIKEPSLELIDRIAWAKKEEEILDSIKEDLKQKEKIDLGPNRLREVFIPRDKKEYRNRHIGSRGFLADDIGLALERINLSKNKTLDMTMTFLNKLLTFF</sequence>
<name>A0ABN7UUF6_GIGMA</name>
<keyword evidence="2" id="KW-1185">Reference proteome</keyword>
<dbReference type="Proteomes" id="UP000789901">
    <property type="component" value="Unassembled WGS sequence"/>
</dbReference>
<protein>
    <submittedName>
        <fullName evidence="1">35228_t:CDS:1</fullName>
    </submittedName>
</protein>
<gene>
    <name evidence="1" type="ORF">GMARGA_LOCUS10809</name>
</gene>
<dbReference type="EMBL" id="CAJVQB010006153">
    <property type="protein sequence ID" value="CAG8678252.1"/>
    <property type="molecule type" value="Genomic_DNA"/>
</dbReference>
<comment type="caution">
    <text evidence="1">The sequence shown here is derived from an EMBL/GenBank/DDBJ whole genome shotgun (WGS) entry which is preliminary data.</text>
</comment>
<evidence type="ECO:0000313" key="2">
    <source>
        <dbReference type="Proteomes" id="UP000789901"/>
    </source>
</evidence>
<evidence type="ECO:0000313" key="1">
    <source>
        <dbReference type="EMBL" id="CAG8678252.1"/>
    </source>
</evidence>
<proteinExistence type="predicted"/>
<accession>A0ABN7UUF6</accession>
<reference evidence="1 2" key="1">
    <citation type="submission" date="2021-06" db="EMBL/GenBank/DDBJ databases">
        <authorList>
            <person name="Kallberg Y."/>
            <person name="Tangrot J."/>
            <person name="Rosling A."/>
        </authorList>
    </citation>
    <scope>NUCLEOTIDE SEQUENCE [LARGE SCALE GENOMIC DNA]</scope>
    <source>
        <strain evidence="1 2">120-4 pot B 10/14</strain>
    </source>
</reference>
<organism evidence="1 2">
    <name type="scientific">Gigaspora margarita</name>
    <dbReference type="NCBI Taxonomy" id="4874"/>
    <lineage>
        <taxon>Eukaryota</taxon>
        <taxon>Fungi</taxon>
        <taxon>Fungi incertae sedis</taxon>
        <taxon>Mucoromycota</taxon>
        <taxon>Glomeromycotina</taxon>
        <taxon>Glomeromycetes</taxon>
        <taxon>Diversisporales</taxon>
        <taxon>Gigasporaceae</taxon>
        <taxon>Gigaspora</taxon>
    </lineage>
</organism>